<proteinExistence type="predicted"/>
<dbReference type="KEGG" id="fya:KMW28_15865"/>
<evidence type="ECO:0000313" key="1">
    <source>
        <dbReference type="EMBL" id="QWG01121.1"/>
    </source>
</evidence>
<evidence type="ECO:0000313" key="2">
    <source>
        <dbReference type="Proteomes" id="UP000678679"/>
    </source>
</evidence>
<reference evidence="1 2" key="1">
    <citation type="submission" date="2021-05" db="EMBL/GenBank/DDBJ databases">
        <title>Comparative genomic studies on the polysaccharide-degrading batcterial strains of the Flammeovirga genus.</title>
        <authorList>
            <person name="Zewei F."/>
            <person name="Zheng Z."/>
            <person name="Yu L."/>
            <person name="Ruyue G."/>
            <person name="Yanhong M."/>
            <person name="Yuanyuan C."/>
            <person name="Jingyan G."/>
            <person name="Wenjun H."/>
        </authorList>
    </citation>
    <scope>NUCLEOTIDE SEQUENCE [LARGE SCALE GENOMIC DNA]</scope>
    <source>
        <strain evidence="1 2">NBRC:100898</strain>
    </source>
</reference>
<dbReference type="Proteomes" id="UP000678679">
    <property type="component" value="Chromosome 1"/>
</dbReference>
<accession>A0AAX1N428</accession>
<gene>
    <name evidence="1" type="ORF">KMW28_15865</name>
</gene>
<dbReference type="EMBL" id="CP076132">
    <property type="protein sequence ID" value="QWG01121.1"/>
    <property type="molecule type" value="Genomic_DNA"/>
</dbReference>
<name>A0AAX1N428_9BACT</name>
<dbReference type="Pfam" id="PF09982">
    <property type="entry name" value="LpxR"/>
    <property type="match status" value="1"/>
</dbReference>
<keyword evidence="2" id="KW-1185">Reference proteome</keyword>
<dbReference type="AlphaFoldDB" id="A0AAX1N428"/>
<organism evidence="1 2">
    <name type="scientific">Flammeovirga yaeyamensis</name>
    <dbReference type="NCBI Taxonomy" id="367791"/>
    <lineage>
        <taxon>Bacteria</taxon>
        <taxon>Pseudomonadati</taxon>
        <taxon>Bacteroidota</taxon>
        <taxon>Cytophagia</taxon>
        <taxon>Cytophagales</taxon>
        <taxon>Flammeovirgaceae</taxon>
        <taxon>Flammeovirga</taxon>
    </lineage>
</organism>
<dbReference type="InterPro" id="IPR037107">
    <property type="entry name" value="Put_OMP_sf"/>
</dbReference>
<protein>
    <submittedName>
        <fullName evidence="1">Lipid A deacylase LpxR family protein</fullName>
    </submittedName>
</protein>
<dbReference type="Gene3D" id="2.40.128.140">
    <property type="entry name" value="Outer membrane protein"/>
    <property type="match status" value="1"/>
</dbReference>
<dbReference type="InterPro" id="IPR018707">
    <property type="entry name" value="LpxR"/>
</dbReference>
<sequence length="355" mass="40901">MKNTHAQEKKKDKEKSPFYFNLTVDEDLFLLKSTDQFYSFGTAITAGWKGLDNKFTRALTLKAKDSHDLYTVSFAHRMYTPKNVEQTEVDSTDIPFCGQTFLRLGRESFSPSHGYILETYLDIGVVGEIAGADFFQNKFHSAIGNGAINGWKNQIGNGLLLNYTVIYKQDFVSVLPFVENFLILRATVGTMDISAEGSIQLRIGLFNNHFVNGERPWSKKENTSSFYKLKETKYAKMKYNSGMWSQDETLREQSAESWLSRNFKITQAYIKFVSGGMLNVYSGEMQGSLIPFEESPYVIEYHQIPKLIHTLSVGVVLTHRIGAFEYHWDRHNYQPENTFPPLYPKWGRFNMKFNF</sequence>